<protein>
    <submittedName>
        <fullName evidence="1">Uncharacterized protein</fullName>
    </submittedName>
</protein>
<evidence type="ECO:0000313" key="2">
    <source>
        <dbReference type="Proteomes" id="UP000269294"/>
    </source>
</evidence>
<name>A0A2I7RNM6_9CAUD</name>
<gene>
    <name evidence="1" type="ORF">NVP1204O_21</name>
</gene>
<dbReference type="EMBL" id="MG592574">
    <property type="protein sequence ID" value="AUR95241.1"/>
    <property type="molecule type" value="Genomic_DNA"/>
</dbReference>
<proteinExistence type="predicted"/>
<evidence type="ECO:0000313" key="1">
    <source>
        <dbReference type="EMBL" id="AUR95241.1"/>
    </source>
</evidence>
<reference evidence="1 2" key="1">
    <citation type="submission" date="2017-11" db="EMBL/GenBank/DDBJ databases">
        <title>A major lineage of nontailed dsDNA viruses as unrecognized killers of marine bacteria.</title>
        <authorList>
            <person name="Kauffman K.M."/>
            <person name="Hussain F.A."/>
            <person name="Yang J."/>
            <person name="Arevalo P."/>
            <person name="Brown J.M."/>
            <person name="Chang W.K."/>
            <person name="VanInsberghe D."/>
            <person name="Elsherbini J."/>
            <person name="Cutler M.B."/>
            <person name="Kelly L."/>
            <person name="Polz M.F."/>
        </authorList>
    </citation>
    <scope>NUCLEOTIDE SEQUENCE [LARGE SCALE GENOMIC DNA]</scope>
</reference>
<sequence>MVSIAAVRIVIRIGTENVNTQGILIDEIVTDYESLDNEQLIKVVFGYVQTGLNIPESLKSVCEDKHIWEIVEPLLGENDVESIMDEIEEGLC</sequence>
<organism evidence="1 2">
    <name type="scientific">Vibrio phage 1.204.O._10N.222.46.F12</name>
    <dbReference type="NCBI Taxonomy" id="1881263"/>
    <lineage>
        <taxon>Viruses</taxon>
        <taxon>Duplodnaviria</taxon>
        <taxon>Heunggongvirae</taxon>
        <taxon>Uroviricota</taxon>
        <taxon>Caudoviricetes</taxon>
        <taxon>Autographivirales</taxon>
        <taxon>Cyclitvirus</taxon>
        <taxon>Cyclitvirus cyclit</taxon>
    </lineage>
</organism>
<dbReference type="Proteomes" id="UP000269294">
    <property type="component" value="Segment"/>
</dbReference>
<keyword evidence="2" id="KW-1185">Reference proteome</keyword>
<accession>A0A2I7RNM6</accession>